<gene>
    <name evidence="2" type="ORF">JDO7802_00298</name>
</gene>
<protein>
    <submittedName>
        <fullName evidence="2">Uncharacterized protein</fullName>
    </submittedName>
</protein>
<dbReference type="AntiFam" id="ANF00149">
    <property type="entry name" value="Shadow ORF (opposite cshA)"/>
</dbReference>
<dbReference type="Proteomes" id="UP000049222">
    <property type="component" value="Unassembled WGS sequence"/>
</dbReference>
<dbReference type="EMBL" id="CXSU01000005">
    <property type="protein sequence ID" value="CTQ48296.1"/>
    <property type="molecule type" value="Genomic_DNA"/>
</dbReference>
<feature type="region of interest" description="Disordered" evidence="1">
    <location>
        <begin position="395"/>
        <end position="419"/>
    </location>
</feature>
<sequence length="419" mass="46679">MRLALGERLQRAGPLTLAAVAVDRDGIHAGGRQLLGQTVAAVLGAREDQRRLAVMVLEQVQQQTGLFGLGDEVDRLLDLVRRLAGGGDLHAHRLLQIGRRQALHVLGHRRREHQRLTFLRQFHRDLLQRMDEPHVQHLIRLVQNQEMALGQVDGPTVHQVDQATGCRHQQVDAPLQPLDLRVDADAAHHARHLQVAALDEAGQAVGDLRDQFARRGQDQRARRPGTGAHVPFQKVLHQRQAEGRRLAGSGLGQAHDVPTFQRGRNRLFLDGGRVLDAHLGQSLDQAGLEPQHVKIHVFSFAPRWTPMARHRRAVRGHGMPIGVIPRCPGVILGEANPPVALAVHRRTPGSRGPRGGVERDLGQLAPRVKRVGPTVAGPQRKRATPWAARSIVRSQKISLRNRRRHRSRFRPRSRRSAAR</sequence>
<keyword evidence="3" id="KW-1185">Reference proteome</keyword>
<reference evidence="2 3" key="1">
    <citation type="submission" date="2015-07" db="EMBL/GenBank/DDBJ databases">
        <authorList>
            <person name="Noorani M."/>
        </authorList>
    </citation>
    <scope>NUCLEOTIDE SEQUENCE [LARGE SCALE GENOMIC DNA]</scope>
    <source>
        <strain evidence="2 3">CECT 7802</strain>
    </source>
</reference>
<feature type="compositionally biased region" description="Basic residues" evidence="1">
    <location>
        <begin position="399"/>
        <end position="419"/>
    </location>
</feature>
<name>A0A0M6YGT7_9RHOB</name>
<organism evidence="2 3">
    <name type="scientific">Jannaschia donghaensis</name>
    <dbReference type="NCBI Taxonomy" id="420998"/>
    <lineage>
        <taxon>Bacteria</taxon>
        <taxon>Pseudomonadati</taxon>
        <taxon>Pseudomonadota</taxon>
        <taxon>Alphaproteobacteria</taxon>
        <taxon>Rhodobacterales</taxon>
        <taxon>Roseobacteraceae</taxon>
        <taxon>Jannaschia</taxon>
    </lineage>
</organism>
<accession>A0A0M6YGT7</accession>
<dbReference type="AlphaFoldDB" id="A0A0M6YGT7"/>
<proteinExistence type="predicted"/>
<evidence type="ECO:0000256" key="1">
    <source>
        <dbReference type="SAM" id="MobiDB-lite"/>
    </source>
</evidence>
<evidence type="ECO:0000313" key="2">
    <source>
        <dbReference type="EMBL" id="CTQ48296.1"/>
    </source>
</evidence>
<evidence type="ECO:0000313" key="3">
    <source>
        <dbReference type="Proteomes" id="UP000049222"/>
    </source>
</evidence>